<sequence length="449" mass="52046">MTTFLEWFEQLKKITTKEQLYTFLFKLPKGGDLHNHLDGSTSPEWWFKAATDKTMNGGKKFFTRTQNLKCQDNNEPFLAYKNLRESSYNQLSDCVKLEYEPISTLNEEHKRNWLSSLKLDTSDKGCDEFFECIFPRLLDLRQDLELLTESLVENMRQLGDEGVRYLETIMNPFRFQDVNGNLINSETVASHFRQRLSQPDALATGVTVRFQLFVMRFAPDAEQQIEDAYAFVAAHRDLWVGVNLVGREDNEQGQPLRFLNTFRKLRRTYSGIQLSIHAGETAKPNNYIRNTLLLGATRIGHGINLISDPETMLLMRNSKYLVEINLISNRLLGYVPDLSLHPFPEYLRIGIPVCLNTDDRGIWDSNMTDEYYTAVRLFNLSWNEIVQLGHNSLEYSFVESEVKAKLLADYQVDIAKFEQKYLAEDWVEKLEDVKPVSSGYAEKNFGINF</sequence>
<evidence type="ECO:0000256" key="3">
    <source>
        <dbReference type="ARBA" id="ARBA00022801"/>
    </source>
</evidence>
<dbReference type="InterPro" id="IPR001365">
    <property type="entry name" value="A_deaminase_dom"/>
</dbReference>
<proteinExistence type="predicted"/>
<keyword evidence="2" id="KW-0479">Metal-binding</keyword>
<dbReference type="GO" id="GO:0004000">
    <property type="term" value="F:adenosine deaminase activity"/>
    <property type="evidence" value="ECO:0007669"/>
    <property type="project" value="TreeGrafter"/>
</dbReference>
<dbReference type="SUPFAM" id="SSF51556">
    <property type="entry name" value="Metallo-dependent hydrolases"/>
    <property type="match status" value="1"/>
</dbReference>
<dbReference type="AlphaFoldDB" id="A0A951UDM0"/>
<organism evidence="5 6">
    <name type="scientific">Symplocastrum torsivum CPER-KK1</name>
    <dbReference type="NCBI Taxonomy" id="450513"/>
    <lineage>
        <taxon>Bacteria</taxon>
        <taxon>Bacillati</taxon>
        <taxon>Cyanobacteriota</taxon>
        <taxon>Cyanophyceae</taxon>
        <taxon>Oscillatoriophycideae</taxon>
        <taxon>Oscillatoriales</taxon>
        <taxon>Microcoleaceae</taxon>
        <taxon>Symplocastrum</taxon>
    </lineage>
</organism>
<dbReference type="GO" id="GO:0006154">
    <property type="term" value="P:adenosine catabolic process"/>
    <property type="evidence" value="ECO:0007669"/>
    <property type="project" value="TreeGrafter"/>
</dbReference>
<dbReference type="EMBL" id="JAHHIF010000099">
    <property type="protein sequence ID" value="MBW4549450.1"/>
    <property type="molecule type" value="Genomic_DNA"/>
</dbReference>
<gene>
    <name evidence="5" type="ORF">KME25_34375</name>
</gene>
<dbReference type="GO" id="GO:0046103">
    <property type="term" value="P:inosine biosynthetic process"/>
    <property type="evidence" value="ECO:0007669"/>
    <property type="project" value="TreeGrafter"/>
</dbReference>
<dbReference type="InterPro" id="IPR032466">
    <property type="entry name" value="Metal_Hydrolase"/>
</dbReference>
<evidence type="ECO:0000256" key="1">
    <source>
        <dbReference type="ARBA" id="ARBA00001947"/>
    </source>
</evidence>
<evidence type="ECO:0000313" key="5">
    <source>
        <dbReference type="EMBL" id="MBW4549450.1"/>
    </source>
</evidence>
<accession>A0A951UDM0</accession>
<protein>
    <recommendedName>
        <fullName evidence="4">Adenosine deaminase domain-containing protein</fullName>
    </recommendedName>
</protein>
<dbReference type="GO" id="GO:0046872">
    <property type="term" value="F:metal ion binding"/>
    <property type="evidence" value="ECO:0007669"/>
    <property type="project" value="UniProtKB-KW"/>
</dbReference>
<dbReference type="Pfam" id="PF00962">
    <property type="entry name" value="A_deaminase"/>
    <property type="match status" value="1"/>
</dbReference>
<evidence type="ECO:0000259" key="4">
    <source>
        <dbReference type="Pfam" id="PF00962"/>
    </source>
</evidence>
<evidence type="ECO:0000313" key="6">
    <source>
        <dbReference type="Proteomes" id="UP000753908"/>
    </source>
</evidence>
<keyword evidence="3" id="KW-0378">Hydrolase</keyword>
<name>A0A951UDM0_9CYAN</name>
<dbReference type="PANTHER" id="PTHR11409:SF39">
    <property type="entry name" value="ADENOSINE DEAMINASE 2"/>
    <property type="match status" value="1"/>
</dbReference>
<dbReference type="PANTHER" id="PTHR11409">
    <property type="entry name" value="ADENOSINE DEAMINASE"/>
    <property type="match status" value="1"/>
</dbReference>
<dbReference type="Gene3D" id="3.20.20.140">
    <property type="entry name" value="Metal-dependent hydrolases"/>
    <property type="match status" value="1"/>
</dbReference>
<reference evidence="5" key="1">
    <citation type="submission" date="2021-05" db="EMBL/GenBank/DDBJ databases">
        <authorList>
            <person name="Pietrasiak N."/>
            <person name="Ward R."/>
            <person name="Stajich J.E."/>
            <person name="Kurbessoian T."/>
        </authorList>
    </citation>
    <scope>NUCLEOTIDE SEQUENCE</scope>
    <source>
        <strain evidence="5">CPER-KK1</strain>
    </source>
</reference>
<comment type="cofactor">
    <cofactor evidence="1">
        <name>Zn(2+)</name>
        <dbReference type="ChEBI" id="CHEBI:29105"/>
    </cofactor>
</comment>
<reference evidence="5" key="2">
    <citation type="journal article" date="2022" name="Microbiol. Resour. Announc.">
        <title>Metagenome Sequencing to Explore Phylogenomics of Terrestrial Cyanobacteria.</title>
        <authorList>
            <person name="Ward R.D."/>
            <person name="Stajich J.E."/>
            <person name="Johansen J.R."/>
            <person name="Huntemann M."/>
            <person name="Clum A."/>
            <person name="Foster B."/>
            <person name="Foster B."/>
            <person name="Roux S."/>
            <person name="Palaniappan K."/>
            <person name="Varghese N."/>
            <person name="Mukherjee S."/>
            <person name="Reddy T.B.K."/>
            <person name="Daum C."/>
            <person name="Copeland A."/>
            <person name="Chen I.A."/>
            <person name="Ivanova N.N."/>
            <person name="Kyrpides N.C."/>
            <person name="Shapiro N."/>
            <person name="Eloe-Fadrosh E.A."/>
            <person name="Pietrasiak N."/>
        </authorList>
    </citation>
    <scope>NUCLEOTIDE SEQUENCE</scope>
    <source>
        <strain evidence="5">CPER-KK1</strain>
    </source>
</reference>
<comment type="caution">
    <text evidence="5">The sequence shown here is derived from an EMBL/GenBank/DDBJ whole genome shotgun (WGS) entry which is preliminary data.</text>
</comment>
<dbReference type="Proteomes" id="UP000753908">
    <property type="component" value="Unassembled WGS sequence"/>
</dbReference>
<evidence type="ECO:0000256" key="2">
    <source>
        <dbReference type="ARBA" id="ARBA00022723"/>
    </source>
</evidence>
<dbReference type="InterPro" id="IPR006330">
    <property type="entry name" value="Ado/ade_deaminase"/>
</dbReference>
<feature type="domain" description="Adenosine deaminase" evidence="4">
    <location>
        <begin position="136"/>
        <end position="408"/>
    </location>
</feature>